<organism evidence="1 2">
    <name type="scientific">Novosphingobium chloroacetimidivorans</name>
    <dbReference type="NCBI Taxonomy" id="1428314"/>
    <lineage>
        <taxon>Bacteria</taxon>
        <taxon>Pseudomonadati</taxon>
        <taxon>Pseudomonadota</taxon>
        <taxon>Alphaproteobacteria</taxon>
        <taxon>Sphingomonadales</taxon>
        <taxon>Sphingomonadaceae</taxon>
        <taxon>Novosphingobium</taxon>
    </lineage>
</organism>
<dbReference type="EMBL" id="JACHLR010000030">
    <property type="protein sequence ID" value="MBB4860756.1"/>
    <property type="molecule type" value="Genomic_DNA"/>
</dbReference>
<name>A0A7W7KDE5_9SPHN</name>
<dbReference type="RefSeq" id="WP_184250095.1">
    <property type="nucleotide sequence ID" value="NZ_JACHLR010000030.1"/>
</dbReference>
<sequence length="53" mass="5910">MVFCCFEPALSLCRQNRAYLGWLRSPPVARGAAKRRMWSMECTPPVAGALPGR</sequence>
<evidence type="ECO:0000313" key="2">
    <source>
        <dbReference type="Proteomes" id="UP000555448"/>
    </source>
</evidence>
<dbReference type="Proteomes" id="UP000555448">
    <property type="component" value="Unassembled WGS sequence"/>
</dbReference>
<gene>
    <name evidence="1" type="ORF">HNO88_004101</name>
</gene>
<keyword evidence="2" id="KW-1185">Reference proteome</keyword>
<reference evidence="1 2" key="1">
    <citation type="submission" date="2020-08" db="EMBL/GenBank/DDBJ databases">
        <title>Functional genomics of gut bacteria from endangered species of beetles.</title>
        <authorList>
            <person name="Carlos-Shanley C."/>
        </authorList>
    </citation>
    <scope>NUCLEOTIDE SEQUENCE [LARGE SCALE GENOMIC DNA]</scope>
    <source>
        <strain evidence="1 2">S00245</strain>
    </source>
</reference>
<protein>
    <submittedName>
        <fullName evidence="1">Uncharacterized protein</fullName>
    </submittedName>
</protein>
<comment type="caution">
    <text evidence="1">The sequence shown here is derived from an EMBL/GenBank/DDBJ whole genome shotgun (WGS) entry which is preliminary data.</text>
</comment>
<accession>A0A7W7KDE5</accession>
<proteinExistence type="predicted"/>
<dbReference type="AlphaFoldDB" id="A0A7W7KDE5"/>
<evidence type="ECO:0000313" key="1">
    <source>
        <dbReference type="EMBL" id="MBB4860756.1"/>
    </source>
</evidence>